<reference evidence="2" key="1">
    <citation type="submission" date="2021-06" db="EMBL/GenBank/DDBJ databases">
        <title>Comparative genomics, transcriptomics and evolutionary studies reveal genomic signatures of adaptation to plant cell wall in hemibiotrophic fungi.</title>
        <authorList>
            <consortium name="DOE Joint Genome Institute"/>
            <person name="Baroncelli R."/>
            <person name="Diaz J.F."/>
            <person name="Benocci T."/>
            <person name="Peng M."/>
            <person name="Battaglia E."/>
            <person name="Haridas S."/>
            <person name="Andreopoulos W."/>
            <person name="Labutti K."/>
            <person name="Pangilinan J."/>
            <person name="Floch G.L."/>
            <person name="Makela M.R."/>
            <person name="Henrissat B."/>
            <person name="Grigoriev I.V."/>
            <person name="Crouch J.A."/>
            <person name="De Vries R.P."/>
            <person name="Sukno S.A."/>
            <person name="Thon M.R."/>
        </authorList>
    </citation>
    <scope>NUCLEOTIDE SEQUENCE</scope>
    <source>
        <strain evidence="2">CBS 125086</strain>
    </source>
</reference>
<dbReference type="Proteomes" id="UP001230504">
    <property type="component" value="Unassembled WGS sequence"/>
</dbReference>
<evidence type="ECO:0000313" key="2">
    <source>
        <dbReference type="EMBL" id="KAK1574300.1"/>
    </source>
</evidence>
<evidence type="ECO:0000313" key="3">
    <source>
        <dbReference type="Proteomes" id="UP001230504"/>
    </source>
</evidence>
<keyword evidence="3" id="KW-1185">Reference proteome</keyword>
<feature type="region of interest" description="Disordered" evidence="1">
    <location>
        <begin position="141"/>
        <end position="179"/>
    </location>
</feature>
<feature type="compositionally biased region" description="Basic and acidic residues" evidence="1">
    <location>
        <begin position="160"/>
        <end position="171"/>
    </location>
</feature>
<dbReference type="RefSeq" id="XP_060409837.1">
    <property type="nucleotide sequence ID" value="XM_060552818.1"/>
</dbReference>
<dbReference type="EMBL" id="JAHLJV010000077">
    <property type="protein sequence ID" value="KAK1574300.1"/>
    <property type="molecule type" value="Genomic_DNA"/>
</dbReference>
<gene>
    <name evidence="2" type="ORF">LY79DRAFT_369130</name>
</gene>
<dbReference type="GeneID" id="85437058"/>
<name>A0AAD8PQ23_9PEZI</name>
<sequence>MACLGTCVLCPHTYGYTRGESSNTRTVCTPFFFFSFARLRIYSIVPRCSPESYRYGRAIRTAQLMDGERVNFRHVVAKCAHPSVRLTLSSYFGCWGGITLLAHQPIRQRYSRQYQPIAATKMADRASQASQRYRNRVIPEPKGTLHFVQDSKGRNGASEGSRHPSRTDKSPKVTAGMTRMGDAFNARTVTLFWTHRDRL</sequence>
<comment type="caution">
    <text evidence="2">The sequence shown here is derived from an EMBL/GenBank/DDBJ whole genome shotgun (WGS) entry which is preliminary data.</text>
</comment>
<proteinExistence type="predicted"/>
<accession>A0AAD8PQ23</accession>
<organism evidence="2 3">
    <name type="scientific">Colletotrichum navitas</name>
    <dbReference type="NCBI Taxonomy" id="681940"/>
    <lineage>
        <taxon>Eukaryota</taxon>
        <taxon>Fungi</taxon>
        <taxon>Dikarya</taxon>
        <taxon>Ascomycota</taxon>
        <taxon>Pezizomycotina</taxon>
        <taxon>Sordariomycetes</taxon>
        <taxon>Hypocreomycetidae</taxon>
        <taxon>Glomerellales</taxon>
        <taxon>Glomerellaceae</taxon>
        <taxon>Colletotrichum</taxon>
        <taxon>Colletotrichum graminicola species complex</taxon>
    </lineage>
</organism>
<dbReference type="AlphaFoldDB" id="A0AAD8PQ23"/>
<protein>
    <submittedName>
        <fullName evidence="2">Uncharacterized protein</fullName>
    </submittedName>
</protein>
<evidence type="ECO:0000256" key="1">
    <source>
        <dbReference type="SAM" id="MobiDB-lite"/>
    </source>
</evidence>